<reference evidence="2" key="1">
    <citation type="submission" date="2021-12" db="EMBL/GenBank/DDBJ databases">
        <title>Bradyrhizobium xenonodulans sp. nov.</title>
        <authorList>
            <person name="Claassens R."/>
            <person name="Venter S.N."/>
            <person name="Beukes C.W."/>
            <person name="Stepkowski T."/>
            <person name="Steenkamp E.T."/>
        </authorList>
    </citation>
    <scope>NUCLEOTIDE SEQUENCE</scope>
    <source>
        <strain evidence="2">14AB</strain>
    </source>
</reference>
<evidence type="ECO:0000313" key="2">
    <source>
        <dbReference type="EMBL" id="WBL77613.1"/>
    </source>
</evidence>
<dbReference type="EMBL" id="CP089391">
    <property type="protein sequence ID" value="WBL77613.1"/>
    <property type="molecule type" value="Genomic_DNA"/>
</dbReference>
<gene>
    <name evidence="2" type="ORF">I3J27_32080</name>
</gene>
<dbReference type="RefSeq" id="WP_270162885.1">
    <property type="nucleotide sequence ID" value="NZ_CP089391.1"/>
</dbReference>
<organism evidence="2 3">
    <name type="scientific">Bradyrhizobium xenonodulans</name>
    <dbReference type="NCBI Taxonomy" id="2736875"/>
    <lineage>
        <taxon>Bacteria</taxon>
        <taxon>Pseudomonadati</taxon>
        <taxon>Pseudomonadota</taxon>
        <taxon>Alphaproteobacteria</taxon>
        <taxon>Hyphomicrobiales</taxon>
        <taxon>Nitrobacteraceae</taxon>
        <taxon>Bradyrhizobium</taxon>
    </lineage>
</organism>
<proteinExistence type="predicted"/>
<evidence type="ECO:0000313" key="3">
    <source>
        <dbReference type="Proteomes" id="UP001179614"/>
    </source>
</evidence>
<accession>A0ABY7MJ79</accession>
<keyword evidence="3" id="KW-1185">Reference proteome</keyword>
<dbReference type="Proteomes" id="UP001179614">
    <property type="component" value="Chromosome"/>
</dbReference>
<name>A0ABY7MJ79_9BRAD</name>
<evidence type="ECO:0000256" key="1">
    <source>
        <dbReference type="SAM" id="MobiDB-lite"/>
    </source>
</evidence>
<feature type="region of interest" description="Disordered" evidence="1">
    <location>
        <begin position="69"/>
        <end position="93"/>
    </location>
</feature>
<protein>
    <submittedName>
        <fullName evidence="2">Uncharacterized protein</fullName>
    </submittedName>
</protein>
<sequence length="106" mass="11764">MPTQAATDNKQKANITTAIENTECPSIALDEAAPIICTKVLAALMDPTISGIRRSASFVAYGEIKPQCDTDHHQHHDNSRFASHQEQRCGQDSRECELHLNHLRGR</sequence>